<dbReference type="RefSeq" id="WP_006807989.1">
    <property type="nucleotide sequence ID" value="NZ_ADAD01000161.1"/>
</dbReference>
<accession>D0GNE8</accession>
<dbReference type="Proteomes" id="UP000004226">
    <property type="component" value="Unassembled WGS sequence"/>
</dbReference>
<dbReference type="AlphaFoldDB" id="D0GNE8"/>
<comment type="caution">
    <text evidence="1">The sequence shown here is derived from an EMBL/GenBank/DDBJ whole genome shotgun (WGS) entry which is preliminary data.</text>
</comment>
<name>D0GNE8_9FUSO</name>
<protein>
    <submittedName>
        <fullName evidence="1">Uncharacterized protein</fullName>
    </submittedName>
</protein>
<sequence length="114" mass="13557">MKVELTRFKVLEGKSETVDEWMKFLNDNMKEVLLTLDGEKMYVETILREVLNGEEYLYWYSIQGEGGIEVEDSESPIDKKHLEYWKECIDKTFRPVDLGVEVVMIPERIQEMMK</sequence>
<evidence type="ECO:0000313" key="1">
    <source>
        <dbReference type="EMBL" id="EEY34378.1"/>
    </source>
</evidence>
<dbReference type="Pfam" id="PF19673">
    <property type="entry name" value="DUF6176"/>
    <property type="match status" value="1"/>
</dbReference>
<dbReference type="eggNOG" id="ENOG5032TKW">
    <property type="taxonomic scope" value="Bacteria"/>
</dbReference>
<dbReference type="EMBL" id="ADAD01000161">
    <property type="protein sequence ID" value="EEY34378.1"/>
    <property type="molecule type" value="Genomic_DNA"/>
</dbReference>
<evidence type="ECO:0000313" key="2">
    <source>
        <dbReference type="Proteomes" id="UP000004226"/>
    </source>
</evidence>
<dbReference type="InterPro" id="IPR046174">
    <property type="entry name" value="DUF6176"/>
</dbReference>
<reference evidence="1 2" key="1">
    <citation type="submission" date="2009-10" db="EMBL/GenBank/DDBJ databases">
        <authorList>
            <person name="Harkins D.M."/>
            <person name="Madupu R."/>
            <person name="Durkin A.S."/>
            <person name="Torralba M."/>
            <person name="Methe B."/>
            <person name="Sutton G.G."/>
            <person name="Strausberg R.L."/>
            <person name="Nelson K.E."/>
        </authorList>
    </citation>
    <scope>NUCLEOTIDE SEQUENCE [LARGE SCALE GENOMIC DNA]</scope>
    <source>
        <strain evidence="1 2">F0264</strain>
    </source>
</reference>
<keyword evidence="2" id="KW-1185">Reference proteome</keyword>
<organism evidence="1 2">
    <name type="scientific">Pseudoleptotrichia goodfellowii F0264</name>
    <dbReference type="NCBI Taxonomy" id="596323"/>
    <lineage>
        <taxon>Bacteria</taxon>
        <taxon>Fusobacteriati</taxon>
        <taxon>Fusobacteriota</taxon>
        <taxon>Fusobacteriia</taxon>
        <taxon>Fusobacteriales</taxon>
        <taxon>Leptotrichiaceae</taxon>
        <taxon>Pseudoleptotrichia</taxon>
    </lineage>
</organism>
<proteinExistence type="predicted"/>
<gene>
    <name evidence="1" type="ORF">HMPREF0554_1418</name>
</gene>